<evidence type="ECO:0000313" key="2">
    <source>
        <dbReference type="Proteomes" id="UP000006643"/>
    </source>
</evidence>
<dbReference type="RefSeq" id="XP_002902970.1">
    <property type="nucleotide sequence ID" value="XM_002902924.1"/>
</dbReference>
<dbReference type="VEuPathDB" id="FungiDB:PITG_08924"/>
<dbReference type="Proteomes" id="UP000006643">
    <property type="component" value="Unassembled WGS sequence"/>
</dbReference>
<dbReference type="AlphaFoldDB" id="D0NDI3"/>
<dbReference type="HOGENOM" id="CLU_3385827_0_0_1"/>
<sequence>MQERIKLRFLPVNPKLSELAKHTVVLEAVGSNM</sequence>
<dbReference type="KEGG" id="pif:PITG_08924"/>
<name>D0NDI3_PHYIT</name>
<reference evidence="2" key="1">
    <citation type="journal article" date="2009" name="Nature">
        <title>Genome sequence and analysis of the Irish potato famine pathogen Phytophthora infestans.</title>
        <authorList>
            <consortium name="The Broad Institute Genome Sequencing Platform"/>
            <person name="Haas B.J."/>
            <person name="Kamoun S."/>
            <person name="Zody M.C."/>
            <person name="Jiang R.H."/>
            <person name="Handsaker R.E."/>
            <person name="Cano L.M."/>
            <person name="Grabherr M."/>
            <person name="Kodira C.D."/>
            <person name="Raffaele S."/>
            <person name="Torto-Alalibo T."/>
            <person name="Bozkurt T.O."/>
            <person name="Ah-Fong A.M."/>
            <person name="Alvarado L."/>
            <person name="Anderson V.L."/>
            <person name="Armstrong M.R."/>
            <person name="Avrova A."/>
            <person name="Baxter L."/>
            <person name="Beynon J."/>
            <person name="Boevink P.C."/>
            <person name="Bollmann S.R."/>
            <person name="Bos J.I."/>
            <person name="Bulone V."/>
            <person name="Cai G."/>
            <person name="Cakir C."/>
            <person name="Carrington J.C."/>
            <person name="Chawner M."/>
            <person name="Conti L."/>
            <person name="Costanzo S."/>
            <person name="Ewan R."/>
            <person name="Fahlgren N."/>
            <person name="Fischbach M.A."/>
            <person name="Fugelstad J."/>
            <person name="Gilroy E.M."/>
            <person name="Gnerre S."/>
            <person name="Green P.J."/>
            <person name="Grenville-Briggs L.J."/>
            <person name="Griffith J."/>
            <person name="Grunwald N.J."/>
            <person name="Horn K."/>
            <person name="Horner N.R."/>
            <person name="Hu C.H."/>
            <person name="Huitema E."/>
            <person name="Jeong D.H."/>
            <person name="Jones A.M."/>
            <person name="Jones J.D."/>
            <person name="Jones R.W."/>
            <person name="Karlsson E.K."/>
            <person name="Kunjeti S.G."/>
            <person name="Lamour K."/>
            <person name="Liu Z."/>
            <person name="Ma L."/>
            <person name="Maclean D."/>
            <person name="Chibucos M.C."/>
            <person name="McDonald H."/>
            <person name="McWalters J."/>
            <person name="Meijer H.J."/>
            <person name="Morgan W."/>
            <person name="Morris P.F."/>
            <person name="Munro C.A."/>
            <person name="O'Neill K."/>
            <person name="Ospina-Giraldo M."/>
            <person name="Pinzon A."/>
            <person name="Pritchard L."/>
            <person name="Ramsahoye B."/>
            <person name="Ren Q."/>
            <person name="Restrepo S."/>
            <person name="Roy S."/>
            <person name="Sadanandom A."/>
            <person name="Savidor A."/>
            <person name="Schornack S."/>
            <person name="Schwartz D.C."/>
            <person name="Schumann U.D."/>
            <person name="Schwessinger B."/>
            <person name="Seyer L."/>
            <person name="Sharpe T."/>
            <person name="Silvar C."/>
            <person name="Song J."/>
            <person name="Studholme D.J."/>
            <person name="Sykes S."/>
            <person name="Thines M."/>
            <person name="van de Vondervoort P.J."/>
            <person name="Phuntumart V."/>
            <person name="Wawra S."/>
            <person name="Weide R."/>
            <person name="Win J."/>
            <person name="Young C."/>
            <person name="Zhou S."/>
            <person name="Fry W."/>
            <person name="Meyers B.C."/>
            <person name="van West P."/>
            <person name="Ristaino J."/>
            <person name="Govers F."/>
            <person name="Birch P.R."/>
            <person name="Whisson S.C."/>
            <person name="Judelson H.S."/>
            <person name="Nusbaum C."/>
        </authorList>
    </citation>
    <scope>NUCLEOTIDE SEQUENCE [LARGE SCALE GENOMIC DNA]</scope>
    <source>
        <strain evidence="2">T30-4</strain>
    </source>
</reference>
<evidence type="ECO:0000313" key="1">
    <source>
        <dbReference type="EMBL" id="EEY56140.1"/>
    </source>
</evidence>
<dbReference type="GeneID" id="9462186"/>
<organism evidence="1 2">
    <name type="scientific">Phytophthora infestans (strain T30-4)</name>
    <name type="common">Potato late blight agent</name>
    <dbReference type="NCBI Taxonomy" id="403677"/>
    <lineage>
        <taxon>Eukaryota</taxon>
        <taxon>Sar</taxon>
        <taxon>Stramenopiles</taxon>
        <taxon>Oomycota</taxon>
        <taxon>Peronosporomycetes</taxon>
        <taxon>Peronosporales</taxon>
        <taxon>Peronosporaceae</taxon>
        <taxon>Phytophthora</taxon>
    </lineage>
</organism>
<accession>D0NDI3</accession>
<dbReference type="EMBL" id="DS028133">
    <property type="protein sequence ID" value="EEY56140.1"/>
    <property type="molecule type" value="Genomic_DNA"/>
</dbReference>
<proteinExistence type="predicted"/>
<protein>
    <submittedName>
        <fullName evidence="1">Uncharacterized protein</fullName>
    </submittedName>
</protein>
<dbReference type="InParanoid" id="D0NDI3"/>
<keyword evidence="2" id="KW-1185">Reference proteome</keyword>
<gene>
    <name evidence="1" type="ORF">PITG_08924</name>
</gene>